<protein>
    <submittedName>
        <fullName evidence="8">MFS family major facilitator transporter</fullName>
    </submittedName>
</protein>
<dbReference type="PANTHER" id="PTHR42718">
    <property type="entry name" value="MAJOR FACILITATOR SUPERFAMILY MULTIDRUG TRANSPORTER MFSC"/>
    <property type="match status" value="1"/>
</dbReference>
<feature type="transmembrane region" description="Helical" evidence="6">
    <location>
        <begin position="166"/>
        <end position="185"/>
    </location>
</feature>
<keyword evidence="5 6" id="KW-0472">Membrane</keyword>
<feature type="domain" description="Major facilitator superfamily (MFS) profile" evidence="7">
    <location>
        <begin position="8"/>
        <end position="460"/>
    </location>
</feature>
<reference evidence="8 9" key="1">
    <citation type="journal article" date="2015" name="Genome Announc.">
        <title>Expanding the biotechnology potential of lactobacilli through comparative genomics of 213 strains and associated genera.</title>
        <authorList>
            <person name="Sun Z."/>
            <person name="Harris H.M."/>
            <person name="McCann A."/>
            <person name="Guo C."/>
            <person name="Argimon S."/>
            <person name="Zhang W."/>
            <person name="Yang X."/>
            <person name="Jeffery I.B."/>
            <person name="Cooney J.C."/>
            <person name="Kagawa T.F."/>
            <person name="Liu W."/>
            <person name="Song Y."/>
            <person name="Salvetti E."/>
            <person name="Wrobel A."/>
            <person name="Rasinkangas P."/>
            <person name="Parkhill J."/>
            <person name="Rea M.C."/>
            <person name="O'Sullivan O."/>
            <person name="Ritari J."/>
            <person name="Douillard F.P."/>
            <person name="Paul Ross R."/>
            <person name="Yang R."/>
            <person name="Briner A.E."/>
            <person name="Felis G.E."/>
            <person name="de Vos W.M."/>
            <person name="Barrangou R."/>
            <person name="Klaenhammer T.R."/>
            <person name="Caufield P.W."/>
            <person name="Cui Y."/>
            <person name="Zhang H."/>
            <person name="O'Toole P.W."/>
        </authorList>
    </citation>
    <scope>NUCLEOTIDE SEQUENCE [LARGE SCALE GENOMIC DNA]</scope>
    <source>
        <strain evidence="8 9">DSM 16045</strain>
    </source>
</reference>
<dbReference type="PATRIC" id="fig|1423749.3.peg.106"/>
<evidence type="ECO:0000313" key="8">
    <source>
        <dbReference type="EMBL" id="KRM03736.1"/>
    </source>
</evidence>
<dbReference type="PANTHER" id="PTHR42718:SF9">
    <property type="entry name" value="MAJOR FACILITATOR SUPERFAMILY MULTIDRUG TRANSPORTER MFSC"/>
    <property type="match status" value="1"/>
</dbReference>
<evidence type="ECO:0000256" key="2">
    <source>
        <dbReference type="ARBA" id="ARBA00022448"/>
    </source>
</evidence>
<dbReference type="RefSeq" id="WP_056936582.1">
    <property type="nucleotide sequence ID" value="NZ_AZFN01000001.1"/>
</dbReference>
<keyword evidence="2" id="KW-0813">Transport</keyword>
<dbReference type="Gene3D" id="1.20.1720.10">
    <property type="entry name" value="Multidrug resistance protein D"/>
    <property type="match status" value="1"/>
</dbReference>
<dbReference type="InterPro" id="IPR036259">
    <property type="entry name" value="MFS_trans_sf"/>
</dbReference>
<feature type="transmembrane region" description="Helical" evidence="6">
    <location>
        <begin position="332"/>
        <end position="351"/>
    </location>
</feature>
<evidence type="ECO:0000256" key="6">
    <source>
        <dbReference type="SAM" id="Phobius"/>
    </source>
</evidence>
<dbReference type="InterPro" id="IPR020846">
    <property type="entry name" value="MFS_dom"/>
</dbReference>
<evidence type="ECO:0000256" key="4">
    <source>
        <dbReference type="ARBA" id="ARBA00022989"/>
    </source>
</evidence>
<dbReference type="InterPro" id="IPR011701">
    <property type="entry name" value="MFS"/>
</dbReference>
<evidence type="ECO:0000256" key="3">
    <source>
        <dbReference type="ARBA" id="ARBA00022692"/>
    </source>
</evidence>
<organism evidence="8 9">
    <name type="scientific">Limosilactobacillus gastricus DSM 16045</name>
    <dbReference type="NCBI Taxonomy" id="1423749"/>
    <lineage>
        <taxon>Bacteria</taxon>
        <taxon>Bacillati</taxon>
        <taxon>Bacillota</taxon>
        <taxon>Bacilli</taxon>
        <taxon>Lactobacillales</taxon>
        <taxon>Lactobacillaceae</taxon>
        <taxon>Limosilactobacillus</taxon>
    </lineage>
</organism>
<feature type="transmembrane region" description="Helical" evidence="6">
    <location>
        <begin position="197"/>
        <end position="216"/>
    </location>
</feature>
<feature type="transmembrane region" description="Helical" evidence="6">
    <location>
        <begin position="137"/>
        <end position="154"/>
    </location>
</feature>
<feature type="transmembrane region" description="Helical" evidence="6">
    <location>
        <begin position="78"/>
        <end position="101"/>
    </location>
</feature>
<feature type="transmembrane region" description="Helical" evidence="6">
    <location>
        <begin position="432"/>
        <end position="454"/>
    </location>
</feature>
<keyword evidence="4 6" id="KW-1133">Transmembrane helix</keyword>
<sequence length="460" mass="48932">MQQKIDRHVIAAVIATGLLSFCGVIVETAMNITFPTLMNDFKVDTGTVQWMTSIYLLLVAIIVPLSAYFKATIKTKTLFLTAISLFIGGIIIDALAGNFVWLLIGRAIQGIGTGISLPLMFNIILEQVPQSKIGMMMGLGNLITGIAPALGPTFGGVVVDQLGWRWVFYLLLPLLLVSLVLGVWGIRQGSSLQAHRFDGASFALIIVFFTALMIGINQMSATAFWSMPVAGSLTIGLIALVILVVRSLRIADPILRLGLLKNKRFSGHLYGFFMMQILSLGLAFLLPNYIQLVNGNSAMLAGLIVLPAGFAGAICAPLAGSWLDHVGPRTPILTGISFSILSLIAFSWFGQSLSNGLILFIYIGYMAGMGAGMGCVMTSALGQLGHGEQTQGNAIMTTLQQFAGALGTNLVSMIVAASQIDTASQMARTTAIGTQHALIVLMILSISIGIVYFISIPKGK</sequence>
<evidence type="ECO:0000256" key="1">
    <source>
        <dbReference type="ARBA" id="ARBA00004651"/>
    </source>
</evidence>
<dbReference type="GO" id="GO:0005886">
    <property type="term" value="C:plasma membrane"/>
    <property type="evidence" value="ECO:0007669"/>
    <property type="project" value="UniProtKB-SubCell"/>
</dbReference>
<dbReference type="PRINTS" id="PR01036">
    <property type="entry name" value="TCRTETB"/>
</dbReference>
<keyword evidence="3 6" id="KW-0812">Transmembrane</keyword>
<comment type="subcellular location">
    <subcellularLocation>
        <location evidence="1">Cell membrane</location>
        <topology evidence="1">Multi-pass membrane protein</topology>
    </subcellularLocation>
</comment>
<feature type="transmembrane region" description="Helical" evidence="6">
    <location>
        <begin position="402"/>
        <end position="420"/>
    </location>
</feature>
<feature type="transmembrane region" description="Helical" evidence="6">
    <location>
        <begin position="9"/>
        <end position="30"/>
    </location>
</feature>
<evidence type="ECO:0000259" key="7">
    <source>
        <dbReference type="PROSITE" id="PS50850"/>
    </source>
</evidence>
<feature type="transmembrane region" description="Helical" evidence="6">
    <location>
        <begin position="222"/>
        <end position="245"/>
    </location>
</feature>
<name>A0A0R1VDT4_9LACO</name>
<dbReference type="AlphaFoldDB" id="A0A0R1VDT4"/>
<evidence type="ECO:0000313" key="9">
    <source>
        <dbReference type="Proteomes" id="UP000051739"/>
    </source>
</evidence>
<feature type="transmembrane region" description="Helical" evidence="6">
    <location>
        <begin position="265"/>
        <end position="286"/>
    </location>
</feature>
<dbReference type="Proteomes" id="UP000051739">
    <property type="component" value="Unassembled WGS sequence"/>
</dbReference>
<accession>A0A0R1VDT4</accession>
<evidence type="ECO:0000256" key="5">
    <source>
        <dbReference type="ARBA" id="ARBA00023136"/>
    </source>
</evidence>
<feature type="transmembrane region" description="Helical" evidence="6">
    <location>
        <begin position="298"/>
        <end position="320"/>
    </location>
</feature>
<gene>
    <name evidence="8" type="ORF">FC60_GL000106</name>
</gene>
<dbReference type="Gene3D" id="1.20.1250.20">
    <property type="entry name" value="MFS general substrate transporter like domains"/>
    <property type="match status" value="1"/>
</dbReference>
<feature type="transmembrane region" description="Helical" evidence="6">
    <location>
        <begin position="357"/>
        <end position="381"/>
    </location>
</feature>
<dbReference type="SUPFAM" id="SSF103473">
    <property type="entry name" value="MFS general substrate transporter"/>
    <property type="match status" value="1"/>
</dbReference>
<dbReference type="GO" id="GO:0022857">
    <property type="term" value="F:transmembrane transporter activity"/>
    <property type="evidence" value="ECO:0007669"/>
    <property type="project" value="InterPro"/>
</dbReference>
<dbReference type="Pfam" id="PF07690">
    <property type="entry name" value="MFS_1"/>
    <property type="match status" value="1"/>
</dbReference>
<dbReference type="PROSITE" id="PS50850">
    <property type="entry name" value="MFS"/>
    <property type="match status" value="1"/>
</dbReference>
<proteinExistence type="predicted"/>
<keyword evidence="9" id="KW-1185">Reference proteome</keyword>
<feature type="transmembrane region" description="Helical" evidence="6">
    <location>
        <begin position="107"/>
        <end position="125"/>
    </location>
</feature>
<comment type="caution">
    <text evidence="8">The sequence shown here is derived from an EMBL/GenBank/DDBJ whole genome shotgun (WGS) entry which is preliminary data.</text>
</comment>
<dbReference type="EMBL" id="AZFN01000001">
    <property type="protein sequence ID" value="KRM03736.1"/>
    <property type="molecule type" value="Genomic_DNA"/>
</dbReference>
<feature type="transmembrane region" description="Helical" evidence="6">
    <location>
        <begin position="50"/>
        <end position="69"/>
    </location>
</feature>